<evidence type="ECO:0000313" key="3">
    <source>
        <dbReference type="Proteomes" id="UP000306808"/>
    </source>
</evidence>
<organism evidence="2 3">
    <name type="scientific">Sphingobacterium olei</name>
    <dbReference type="NCBI Taxonomy" id="2571155"/>
    <lineage>
        <taxon>Bacteria</taxon>
        <taxon>Pseudomonadati</taxon>
        <taxon>Bacteroidota</taxon>
        <taxon>Sphingobacteriia</taxon>
        <taxon>Sphingobacteriales</taxon>
        <taxon>Sphingobacteriaceae</taxon>
        <taxon>Sphingobacterium</taxon>
    </lineage>
</organism>
<name>A0A4U0NKW1_9SPHI</name>
<dbReference type="Pfam" id="PF19081">
    <property type="entry name" value="Ig_7"/>
    <property type="match status" value="1"/>
</dbReference>
<sequence length="487" mass="51820">MGACKLARLGIGLLLFLAMVQVGYGQTKILANEITYTSPNGMSSLIGCGSFPPYLQPCYNTPTISNSGNALLNDNTYARLLASPGLLVGLASYEGGIELKFAANRPANSWAFVQINADLDLLGALLGGSLGNLLGGVLGSVLLGNQEFEIQARNSLGAVVEIRNSNQNFSTDRVRIVVDKIGNHYLAIKPDQVFDRIRIINRSVSAVGLGTQYTFDVYNAFYLDNIDNCSGIFSTSFEGAGIDLDLLGLGGTLTSNLHRAIDGDLETYSTLSGGLLEVGGSLRQSFYLGNLSSANSSINITIGAAPSILNVELLSNISFMAYNGSDEVENKTLTELGLSVDLLGLLVDGSPVSFGFRPQAAYDRVEIRINQALGLGTGESLRVYEVSGTPHIDLIPEPNLSDALTGCEELDLMDAIANRQLNYYEYKFYTQSIGGIALSSSIVTETGTYYIEAIDIETGCSSLRVAVNATVSPLPGKPHLTISDVIN</sequence>
<protein>
    <recommendedName>
        <fullName evidence="1">Ig-like domain-containing protein</fullName>
    </recommendedName>
</protein>
<dbReference type="InterPro" id="IPR044023">
    <property type="entry name" value="Ig_7"/>
</dbReference>
<reference evidence="2 3" key="1">
    <citation type="submission" date="2019-04" db="EMBL/GenBank/DDBJ databases">
        <title>Sphingobacterium olei sp. nov., isolated from oil-contaminated soil.</title>
        <authorList>
            <person name="Liu B."/>
        </authorList>
    </citation>
    <scope>NUCLEOTIDE SEQUENCE [LARGE SCALE GENOMIC DNA]</scope>
    <source>
        <strain evidence="2 3">HAL-9</strain>
    </source>
</reference>
<evidence type="ECO:0000259" key="1">
    <source>
        <dbReference type="Pfam" id="PF19081"/>
    </source>
</evidence>
<accession>A0A4U0NKW1</accession>
<dbReference type="RefSeq" id="WP_136902325.1">
    <property type="nucleotide sequence ID" value="NZ_SUME01000006.1"/>
</dbReference>
<proteinExistence type="predicted"/>
<dbReference type="EMBL" id="SUME01000006">
    <property type="protein sequence ID" value="TJZ54966.1"/>
    <property type="molecule type" value="Genomic_DNA"/>
</dbReference>
<gene>
    <name evidence="2" type="ORF">FAZ15_16020</name>
</gene>
<feature type="domain" description="Ig-like" evidence="1">
    <location>
        <begin position="422"/>
        <end position="473"/>
    </location>
</feature>
<dbReference type="AlphaFoldDB" id="A0A4U0NKW1"/>
<evidence type="ECO:0000313" key="2">
    <source>
        <dbReference type="EMBL" id="TJZ54966.1"/>
    </source>
</evidence>
<dbReference type="Proteomes" id="UP000306808">
    <property type="component" value="Unassembled WGS sequence"/>
</dbReference>
<comment type="caution">
    <text evidence="2">The sequence shown here is derived from an EMBL/GenBank/DDBJ whole genome shotgun (WGS) entry which is preliminary data.</text>
</comment>
<dbReference type="OrthoDB" id="5726170at2"/>
<keyword evidence="3" id="KW-1185">Reference proteome</keyword>